<comment type="cofactor">
    <cofactor evidence="6">
        <name>FAD</name>
        <dbReference type="ChEBI" id="CHEBI:57692"/>
    </cofactor>
    <text evidence="6">Binds 1 FAD per subunit.</text>
</comment>
<proteinExistence type="inferred from homology"/>
<dbReference type="InterPro" id="IPR050097">
    <property type="entry name" value="Ferredoxin-NADP_redctase_2"/>
</dbReference>
<dbReference type="HAMAP" id="MF_01685">
    <property type="entry name" value="FENR2"/>
    <property type="match status" value="1"/>
</dbReference>
<feature type="binding site" evidence="6">
    <location>
        <position position="329"/>
    </location>
    <ligand>
        <name>FAD</name>
        <dbReference type="ChEBI" id="CHEBI:57692"/>
    </ligand>
</feature>
<feature type="domain" description="FAD/NAD(P)-binding" evidence="7">
    <location>
        <begin position="9"/>
        <end position="300"/>
    </location>
</feature>
<sequence>MQKEMNPCYDVTIIGGGPTGLFAAFYAGMRDMKTKVIEAAPYLGGKLPYYREKFLYDIGGIEAITAEDLTKELEAQARTFDPTIVLSQLIETMERLDDGTFRLTSQTGEVHLTHTVLVAAGGGTLVAEKLDLPNARQYEGRHLHYKAESLEQFRNKRVLISGGGDSAVDWAIALASIAESVTIVHRRDEFRAHEGNVAQMRNTSVHIMTSSLLCGIHGDQERIYEVTIEHFDSGEISVLEIDEILVCHGVKPDLGEIKHWGLKIERGRVIVDAWMQTSIPGIFAAGDVAEYPGKLPGLIAGGFMEGPAAINRAKAYLEPYEDIKPIWSTGHPKLMAIHGES</sequence>
<gene>
    <name evidence="8" type="primary">ycgT</name>
    <name evidence="8" type="ORF">J34TS1_63400</name>
</gene>
<dbReference type="InterPro" id="IPR023753">
    <property type="entry name" value="FAD/NAD-binding_dom"/>
</dbReference>
<reference evidence="8 9" key="1">
    <citation type="submission" date="2021-03" db="EMBL/GenBank/DDBJ databases">
        <title>Antimicrobial resistance genes in bacteria isolated from Japanese honey, and their potential for conferring macrolide and lincosamide resistance in the American foulbrood pathogen Paenibacillus larvae.</title>
        <authorList>
            <person name="Okamoto M."/>
            <person name="Kumagai M."/>
            <person name="Kanamori H."/>
            <person name="Takamatsu D."/>
        </authorList>
    </citation>
    <scope>NUCLEOTIDE SEQUENCE [LARGE SCALE GENOMIC DNA]</scope>
    <source>
        <strain evidence="8 9">J34TS1</strain>
    </source>
</reference>
<dbReference type="Gene3D" id="3.50.50.60">
    <property type="entry name" value="FAD/NAD(P)-binding domain"/>
    <property type="match status" value="2"/>
</dbReference>
<dbReference type="SUPFAM" id="SSF51905">
    <property type="entry name" value="FAD/NAD(P)-binding domain"/>
    <property type="match status" value="1"/>
</dbReference>
<dbReference type="InterPro" id="IPR036188">
    <property type="entry name" value="FAD/NAD-bd_sf"/>
</dbReference>
<feature type="binding site" evidence="6">
    <location>
        <position position="287"/>
    </location>
    <ligand>
        <name>FAD</name>
        <dbReference type="ChEBI" id="CHEBI:57692"/>
    </ligand>
</feature>
<dbReference type="GO" id="GO:0050660">
    <property type="term" value="F:flavin adenine dinucleotide binding"/>
    <property type="evidence" value="ECO:0007669"/>
    <property type="project" value="UniProtKB-UniRule"/>
</dbReference>
<keyword evidence="5 6" id="KW-0560">Oxidoreductase</keyword>
<comment type="catalytic activity">
    <reaction evidence="6">
        <text>2 reduced [2Fe-2S]-[ferredoxin] + NADP(+) + H(+) = 2 oxidized [2Fe-2S]-[ferredoxin] + NADPH</text>
        <dbReference type="Rhea" id="RHEA:20125"/>
        <dbReference type="Rhea" id="RHEA-COMP:10000"/>
        <dbReference type="Rhea" id="RHEA-COMP:10001"/>
        <dbReference type="ChEBI" id="CHEBI:15378"/>
        <dbReference type="ChEBI" id="CHEBI:33737"/>
        <dbReference type="ChEBI" id="CHEBI:33738"/>
        <dbReference type="ChEBI" id="CHEBI:57783"/>
        <dbReference type="ChEBI" id="CHEBI:58349"/>
        <dbReference type="EC" id="1.18.1.2"/>
    </reaction>
</comment>
<organism evidence="8 9">
    <name type="scientific">Paenibacillus azoreducens</name>
    <dbReference type="NCBI Taxonomy" id="116718"/>
    <lineage>
        <taxon>Bacteria</taxon>
        <taxon>Bacillati</taxon>
        <taxon>Bacillota</taxon>
        <taxon>Bacilli</taxon>
        <taxon>Bacillales</taxon>
        <taxon>Paenibacillaceae</taxon>
        <taxon>Paenibacillus</taxon>
    </lineage>
</organism>
<dbReference type="RefSeq" id="WP_194233599.1">
    <property type="nucleotide sequence ID" value="NZ_AP025343.1"/>
</dbReference>
<feature type="binding site" evidence="6">
    <location>
        <position position="38"/>
    </location>
    <ligand>
        <name>FAD</name>
        <dbReference type="ChEBI" id="CHEBI:57692"/>
    </ligand>
</feature>
<feature type="binding site" evidence="6">
    <location>
        <position position="19"/>
    </location>
    <ligand>
        <name>FAD</name>
        <dbReference type="ChEBI" id="CHEBI:57692"/>
    </ligand>
</feature>
<keyword evidence="3 6" id="KW-0274">FAD</keyword>
<dbReference type="PRINTS" id="PR00368">
    <property type="entry name" value="FADPNR"/>
</dbReference>
<evidence type="ECO:0000313" key="9">
    <source>
        <dbReference type="Proteomes" id="UP000682811"/>
    </source>
</evidence>
<keyword evidence="9" id="KW-1185">Reference proteome</keyword>
<dbReference type="InterPro" id="IPR022890">
    <property type="entry name" value="Fd--NADP_Rdtase_type_2"/>
</dbReference>
<dbReference type="EC" id="1.18.1.2" evidence="6"/>
<evidence type="ECO:0000256" key="1">
    <source>
        <dbReference type="ARBA" id="ARBA00011738"/>
    </source>
</evidence>
<evidence type="ECO:0000259" key="7">
    <source>
        <dbReference type="Pfam" id="PF07992"/>
    </source>
</evidence>
<evidence type="ECO:0000256" key="3">
    <source>
        <dbReference type="ARBA" id="ARBA00022827"/>
    </source>
</evidence>
<evidence type="ECO:0000256" key="4">
    <source>
        <dbReference type="ARBA" id="ARBA00022857"/>
    </source>
</evidence>
<dbReference type="PANTHER" id="PTHR48105">
    <property type="entry name" value="THIOREDOXIN REDUCTASE 1-RELATED-RELATED"/>
    <property type="match status" value="1"/>
</dbReference>
<feature type="binding site" evidence="6">
    <location>
        <position position="46"/>
    </location>
    <ligand>
        <name>FAD</name>
        <dbReference type="ChEBI" id="CHEBI:57692"/>
    </ligand>
</feature>
<dbReference type="GO" id="GO:0004324">
    <property type="term" value="F:ferredoxin-NADP+ reductase activity"/>
    <property type="evidence" value="ECO:0007669"/>
    <property type="project" value="UniProtKB-UniRule"/>
</dbReference>
<comment type="subunit">
    <text evidence="1 6">Homodimer.</text>
</comment>
<evidence type="ECO:0000256" key="6">
    <source>
        <dbReference type="HAMAP-Rule" id="MF_01685"/>
    </source>
</evidence>
<dbReference type="EMBL" id="BORT01000058">
    <property type="protein sequence ID" value="GIO51575.1"/>
    <property type="molecule type" value="Genomic_DNA"/>
</dbReference>
<comment type="caution">
    <text evidence="8">The sequence shown here is derived from an EMBL/GenBank/DDBJ whole genome shotgun (WGS) entry which is preliminary data.</text>
</comment>
<evidence type="ECO:0000313" key="8">
    <source>
        <dbReference type="EMBL" id="GIO51575.1"/>
    </source>
</evidence>
<dbReference type="Pfam" id="PF07992">
    <property type="entry name" value="Pyr_redox_2"/>
    <property type="match status" value="1"/>
</dbReference>
<feature type="binding site" evidence="6">
    <location>
        <position position="50"/>
    </location>
    <ligand>
        <name>FAD</name>
        <dbReference type="ChEBI" id="CHEBI:57692"/>
    </ligand>
</feature>
<dbReference type="Proteomes" id="UP000682811">
    <property type="component" value="Unassembled WGS sequence"/>
</dbReference>
<dbReference type="AlphaFoldDB" id="A0A919YLG8"/>
<protein>
    <recommendedName>
        <fullName evidence="6">Ferredoxin--NADP reductase</fullName>
        <shortName evidence="6">FNR</shortName>
        <shortName evidence="6">Fd-NADP(+) reductase</shortName>
        <ecNumber evidence="6">1.18.1.2</ecNumber>
    </recommendedName>
</protein>
<feature type="binding site" evidence="6">
    <location>
        <position position="90"/>
    </location>
    <ligand>
        <name>FAD</name>
        <dbReference type="ChEBI" id="CHEBI:57692"/>
    </ligand>
</feature>
<comment type="similarity">
    <text evidence="6">Belongs to the ferredoxin--NADP reductase type 2 family.</text>
</comment>
<dbReference type="GO" id="GO:0050661">
    <property type="term" value="F:NADP binding"/>
    <property type="evidence" value="ECO:0007669"/>
    <property type="project" value="UniProtKB-UniRule"/>
</dbReference>
<dbReference type="PRINTS" id="PR00469">
    <property type="entry name" value="PNDRDTASEII"/>
</dbReference>
<accession>A0A919YLG8</accession>
<name>A0A919YLG8_9BACL</name>
<evidence type="ECO:0000256" key="5">
    <source>
        <dbReference type="ARBA" id="ARBA00023002"/>
    </source>
</evidence>
<keyword evidence="4 6" id="KW-0521">NADP</keyword>
<keyword evidence="2 6" id="KW-0285">Flavoprotein</keyword>
<evidence type="ECO:0000256" key="2">
    <source>
        <dbReference type="ARBA" id="ARBA00022630"/>
    </source>
</evidence>
<feature type="binding site" evidence="6">
    <location>
        <position position="125"/>
    </location>
    <ligand>
        <name>FAD</name>
        <dbReference type="ChEBI" id="CHEBI:57692"/>
    </ligand>
</feature>